<evidence type="ECO:0000313" key="2">
    <source>
        <dbReference type="Proteomes" id="UP000305067"/>
    </source>
</evidence>
<dbReference type="Proteomes" id="UP000305067">
    <property type="component" value="Unassembled WGS sequence"/>
</dbReference>
<organism evidence="1 2">
    <name type="scientific">Pterulicium gracile</name>
    <dbReference type="NCBI Taxonomy" id="1884261"/>
    <lineage>
        <taxon>Eukaryota</taxon>
        <taxon>Fungi</taxon>
        <taxon>Dikarya</taxon>
        <taxon>Basidiomycota</taxon>
        <taxon>Agaricomycotina</taxon>
        <taxon>Agaricomycetes</taxon>
        <taxon>Agaricomycetidae</taxon>
        <taxon>Agaricales</taxon>
        <taxon>Pleurotineae</taxon>
        <taxon>Pterulaceae</taxon>
        <taxon>Pterulicium</taxon>
    </lineage>
</organism>
<gene>
    <name evidence="1" type="ORF">BDV98DRAFT_607859</name>
</gene>
<dbReference type="Gene3D" id="3.30.70.100">
    <property type="match status" value="1"/>
</dbReference>
<accession>A0A5C3Q5F6</accession>
<sequence length="203" mass="22168">MSTEILELVVFKSAAYTADQAALEAKILPEYKNGDYGVINRYKGVNPLDPNEHCWIIIWKAREGLDKFGKEKAATALGPLFPLFEGPPDIHSIPLNGQDYRKALAAPVVSLSYATPKEGVARETLAPLVENLLAYQSQVKGTHGIVRGQIHEKPGSSVTIIGWDSAEAHQAAAKEERVAAIIAPLREQLSELKAKDMTLKQVD</sequence>
<dbReference type="STRING" id="1884261.A0A5C3Q5F6"/>
<dbReference type="EMBL" id="ML178851">
    <property type="protein sequence ID" value="TFK97071.1"/>
    <property type="molecule type" value="Genomic_DNA"/>
</dbReference>
<protein>
    <recommendedName>
        <fullName evidence="3">ABM domain-containing protein</fullName>
    </recommendedName>
</protein>
<reference evidence="1 2" key="1">
    <citation type="journal article" date="2019" name="Nat. Ecol. Evol.">
        <title>Megaphylogeny resolves global patterns of mushroom evolution.</title>
        <authorList>
            <person name="Varga T."/>
            <person name="Krizsan K."/>
            <person name="Foldi C."/>
            <person name="Dima B."/>
            <person name="Sanchez-Garcia M."/>
            <person name="Sanchez-Ramirez S."/>
            <person name="Szollosi G.J."/>
            <person name="Szarkandi J.G."/>
            <person name="Papp V."/>
            <person name="Albert L."/>
            <person name="Andreopoulos W."/>
            <person name="Angelini C."/>
            <person name="Antonin V."/>
            <person name="Barry K.W."/>
            <person name="Bougher N.L."/>
            <person name="Buchanan P."/>
            <person name="Buyck B."/>
            <person name="Bense V."/>
            <person name="Catcheside P."/>
            <person name="Chovatia M."/>
            <person name="Cooper J."/>
            <person name="Damon W."/>
            <person name="Desjardin D."/>
            <person name="Finy P."/>
            <person name="Geml J."/>
            <person name="Haridas S."/>
            <person name="Hughes K."/>
            <person name="Justo A."/>
            <person name="Karasinski D."/>
            <person name="Kautmanova I."/>
            <person name="Kiss B."/>
            <person name="Kocsube S."/>
            <person name="Kotiranta H."/>
            <person name="LaButti K.M."/>
            <person name="Lechner B.E."/>
            <person name="Liimatainen K."/>
            <person name="Lipzen A."/>
            <person name="Lukacs Z."/>
            <person name="Mihaltcheva S."/>
            <person name="Morgado L.N."/>
            <person name="Niskanen T."/>
            <person name="Noordeloos M.E."/>
            <person name="Ohm R.A."/>
            <person name="Ortiz-Santana B."/>
            <person name="Ovrebo C."/>
            <person name="Racz N."/>
            <person name="Riley R."/>
            <person name="Savchenko A."/>
            <person name="Shiryaev A."/>
            <person name="Soop K."/>
            <person name="Spirin V."/>
            <person name="Szebenyi C."/>
            <person name="Tomsovsky M."/>
            <person name="Tulloss R.E."/>
            <person name="Uehling J."/>
            <person name="Grigoriev I.V."/>
            <person name="Vagvolgyi C."/>
            <person name="Papp T."/>
            <person name="Martin F.M."/>
            <person name="Miettinen O."/>
            <person name="Hibbett D.S."/>
            <person name="Nagy L.G."/>
        </authorList>
    </citation>
    <scope>NUCLEOTIDE SEQUENCE [LARGE SCALE GENOMIC DNA]</scope>
    <source>
        <strain evidence="1 2">CBS 309.79</strain>
    </source>
</reference>
<evidence type="ECO:0000313" key="1">
    <source>
        <dbReference type="EMBL" id="TFK97071.1"/>
    </source>
</evidence>
<evidence type="ECO:0008006" key="3">
    <source>
        <dbReference type="Google" id="ProtNLM"/>
    </source>
</evidence>
<dbReference type="AlphaFoldDB" id="A0A5C3Q5F6"/>
<proteinExistence type="predicted"/>
<keyword evidence="2" id="KW-1185">Reference proteome</keyword>
<dbReference type="OrthoDB" id="3830579at2759"/>
<name>A0A5C3Q5F6_9AGAR</name>